<dbReference type="CDD" id="cd03351">
    <property type="entry name" value="LbH_UDP-GlcNAc_AT"/>
    <property type="match status" value="1"/>
</dbReference>
<dbReference type="KEGG" id="tai:Taci_1290"/>
<evidence type="ECO:0000313" key="9">
    <source>
        <dbReference type="EMBL" id="ACZ19521.1"/>
    </source>
</evidence>
<dbReference type="HOGENOM" id="CLU_061249_0_0_0"/>
<dbReference type="Gene3D" id="2.160.10.10">
    <property type="entry name" value="Hexapeptide repeat proteins"/>
    <property type="match status" value="1"/>
</dbReference>
<keyword evidence="5" id="KW-0677">Repeat</keyword>
<evidence type="ECO:0000256" key="7">
    <source>
        <dbReference type="ARBA" id="ARBA00023315"/>
    </source>
</evidence>
<evidence type="ECO:0000256" key="2">
    <source>
        <dbReference type="ARBA" id="ARBA00022516"/>
    </source>
</evidence>
<dbReference type="NCBIfam" id="NF003657">
    <property type="entry name" value="PRK05289.1"/>
    <property type="match status" value="1"/>
</dbReference>
<dbReference type="EC" id="2.3.1.129" evidence="9"/>
<dbReference type="PANTHER" id="PTHR43480">
    <property type="entry name" value="ACYL-[ACYL-CARRIER-PROTEIN]--UDP-N-ACETYLGLUCOSAMINE O-ACYLTRANSFERASE"/>
    <property type="match status" value="1"/>
</dbReference>
<keyword evidence="3" id="KW-0441">Lipid A biosynthesis</keyword>
<dbReference type="PANTHER" id="PTHR43480:SF1">
    <property type="entry name" value="ACYL-[ACYL-CARRIER-PROTEIN]--UDP-N-ACETYLGLUCOSAMINE O-ACYLTRANSFERASE, MITOCHONDRIAL-RELATED"/>
    <property type="match status" value="1"/>
</dbReference>
<evidence type="ECO:0000259" key="8">
    <source>
        <dbReference type="Pfam" id="PF13720"/>
    </source>
</evidence>
<feature type="domain" description="UDP N-acetylglucosamine O-acyltransferase C-terminal" evidence="8">
    <location>
        <begin position="178"/>
        <end position="258"/>
    </location>
</feature>
<dbReference type="OrthoDB" id="9782926at2"/>
<dbReference type="STRING" id="525903.Taci_1290"/>
<dbReference type="PIRSF" id="PIRSF000456">
    <property type="entry name" value="UDP-GlcNAc_acltr"/>
    <property type="match status" value="1"/>
</dbReference>
<dbReference type="GO" id="GO:0016020">
    <property type="term" value="C:membrane"/>
    <property type="evidence" value="ECO:0007669"/>
    <property type="project" value="GOC"/>
</dbReference>
<dbReference type="Pfam" id="PF13720">
    <property type="entry name" value="Acetyltransf_11"/>
    <property type="match status" value="1"/>
</dbReference>
<dbReference type="InterPro" id="IPR001451">
    <property type="entry name" value="Hexapep"/>
</dbReference>
<evidence type="ECO:0000256" key="6">
    <source>
        <dbReference type="ARBA" id="ARBA00023098"/>
    </source>
</evidence>
<evidence type="ECO:0000256" key="1">
    <source>
        <dbReference type="ARBA" id="ARBA00022490"/>
    </source>
</evidence>
<keyword evidence="6" id="KW-0443">Lipid metabolism</keyword>
<dbReference type="Proteomes" id="UP000002030">
    <property type="component" value="Chromosome"/>
</dbReference>
<dbReference type="NCBIfam" id="TIGR01852">
    <property type="entry name" value="lipid_A_lpxA"/>
    <property type="match status" value="1"/>
</dbReference>
<dbReference type="eggNOG" id="COG1043">
    <property type="taxonomic scope" value="Bacteria"/>
</dbReference>
<dbReference type="PROSITE" id="PS00101">
    <property type="entry name" value="HEXAPEP_TRANSFERASES"/>
    <property type="match status" value="1"/>
</dbReference>
<dbReference type="InterPro" id="IPR011004">
    <property type="entry name" value="Trimer_LpxA-like_sf"/>
</dbReference>
<dbReference type="GO" id="GO:0009245">
    <property type="term" value="P:lipid A biosynthetic process"/>
    <property type="evidence" value="ECO:0007669"/>
    <property type="project" value="UniProtKB-KW"/>
</dbReference>
<evidence type="ECO:0000256" key="3">
    <source>
        <dbReference type="ARBA" id="ARBA00022556"/>
    </source>
</evidence>
<dbReference type="InterPro" id="IPR010137">
    <property type="entry name" value="Lipid_A_LpxA"/>
</dbReference>
<dbReference type="Pfam" id="PF00132">
    <property type="entry name" value="Hexapep"/>
    <property type="match status" value="1"/>
</dbReference>
<proteinExistence type="predicted"/>
<accession>D1B680</accession>
<dbReference type="SUPFAM" id="SSF51161">
    <property type="entry name" value="Trimeric LpxA-like enzymes"/>
    <property type="match status" value="1"/>
</dbReference>
<keyword evidence="1" id="KW-0963">Cytoplasm</keyword>
<dbReference type="InterPro" id="IPR018357">
    <property type="entry name" value="Hexapep_transf_CS"/>
</dbReference>
<keyword evidence="10" id="KW-1185">Reference proteome</keyword>
<dbReference type="AlphaFoldDB" id="D1B680"/>
<protein>
    <submittedName>
        <fullName evidence="9">Acyl-(Acyl-carrier-protein)--UDP-N-acetylglucosa mineO-acyltransferase</fullName>
        <ecNumber evidence="9">2.3.1.129</ecNumber>
    </submittedName>
</protein>
<keyword evidence="7 9" id="KW-0012">Acyltransferase</keyword>
<dbReference type="InterPro" id="IPR029098">
    <property type="entry name" value="Acetyltransf_C"/>
</dbReference>
<name>D1B680_THEAS</name>
<dbReference type="EMBL" id="CP001818">
    <property type="protein sequence ID" value="ACZ19521.1"/>
    <property type="molecule type" value="Genomic_DNA"/>
</dbReference>
<dbReference type="InterPro" id="IPR037157">
    <property type="entry name" value="Acetyltransf_C_sf"/>
</dbReference>
<gene>
    <name evidence="9" type="ordered locus">Taci_1290</name>
</gene>
<reference evidence="9 10" key="1">
    <citation type="journal article" date="2009" name="Stand. Genomic Sci.">
        <title>Complete genome sequence of Thermanaerovibrio acidaminovorans type strain (Su883).</title>
        <authorList>
            <person name="Chovatia M."/>
            <person name="Sikorski J."/>
            <person name="Schroder M."/>
            <person name="Lapidus A."/>
            <person name="Nolan M."/>
            <person name="Tice H."/>
            <person name="Glavina Del Rio T."/>
            <person name="Copeland A."/>
            <person name="Cheng J.F."/>
            <person name="Lucas S."/>
            <person name="Chen F."/>
            <person name="Bruce D."/>
            <person name="Goodwin L."/>
            <person name="Pitluck S."/>
            <person name="Ivanova N."/>
            <person name="Mavromatis K."/>
            <person name="Ovchinnikova G."/>
            <person name="Pati A."/>
            <person name="Chen A."/>
            <person name="Palaniappan K."/>
            <person name="Land M."/>
            <person name="Hauser L."/>
            <person name="Chang Y.J."/>
            <person name="Jeffries C.D."/>
            <person name="Chain P."/>
            <person name="Saunders E."/>
            <person name="Detter J.C."/>
            <person name="Brettin T."/>
            <person name="Rohde M."/>
            <person name="Goker M."/>
            <person name="Spring S."/>
            <person name="Bristow J."/>
            <person name="Markowitz V."/>
            <person name="Hugenholtz P."/>
            <person name="Kyrpides N.C."/>
            <person name="Klenk H.P."/>
            <person name="Eisen J.A."/>
        </authorList>
    </citation>
    <scope>NUCLEOTIDE SEQUENCE [LARGE SCALE GENOMIC DNA]</scope>
    <source>
        <strain evidence="10">ATCC 49978 / DSM 6589 / Su883</strain>
    </source>
</reference>
<dbReference type="PATRIC" id="fig|525903.6.peg.1291"/>
<dbReference type="GO" id="GO:0008780">
    <property type="term" value="F:acyl-[acyl-carrier-protein]-UDP-N-acetylglucosamine O-acyltransferase activity"/>
    <property type="evidence" value="ECO:0007669"/>
    <property type="project" value="UniProtKB-EC"/>
</dbReference>
<keyword evidence="2" id="KW-0444">Lipid biosynthesis</keyword>
<keyword evidence="4 9" id="KW-0808">Transferase</keyword>
<evidence type="ECO:0000256" key="4">
    <source>
        <dbReference type="ARBA" id="ARBA00022679"/>
    </source>
</evidence>
<organism evidence="9 10">
    <name type="scientific">Thermanaerovibrio acidaminovorans (strain ATCC 49978 / DSM 6589 / Su883)</name>
    <name type="common">Selenomonas acidaminovorans</name>
    <dbReference type="NCBI Taxonomy" id="525903"/>
    <lineage>
        <taxon>Bacteria</taxon>
        <taxon>Thermotogati</taxon>
        <taxon>Synergistota</taxon>
        <taxon>Synergistia</taxon>
        <taxon>Synergistales</taxon>
        <taxon>Synergistaceae</taxon>
        <taxon>Thermanaerovibrio</taxon>
    </lineage>
</organism>
<dbReference type="EnsemblBacteria" id="ACZ19521">
    <property type="protein sequence ID" value="ACZ19521"/>
    <property type="gene ID" value="Taci_1290"/>
</dbReference>
<dbReference type="Gene3D" id="1.20.1180.10">
    <property type="entry name" value="Udp N-acetylglucosamine O-acyltransferase, C-terminal domain"/>
    <property type="match status" value="1"/>
</dbReference>
<evidence type="ECO:0000256" key="5">
    <source>
        <dbReference type="ARBA" id="ARBA00022737"/>
    </source>
</evidence>
<sequence>MIVSVAVHPTAQVDPEAQIEDGVVIGPYCVIDRRVRIGRGTELGAFVRICDCVEIGPSCRIYDHVVLGRDPQDFGFKGEESWVRIGSGVVIRENVTIHRASGEGNETRVGDGTYLMEGCHLGHNVEVGERCVLANKVGLAGYARVGDRVTIGGMAGVHQFVTIGRSCMIGGLSKVVKDVPPFTLADGRPARIHGLNKVGLRRQGFTPEERRRIREVYDLLRTGSLPLRQGLKSLLEECGQDPVVRELWEFMSRCRRGWTPWAHRSEVEED</sequence>
<evidence type="ECO:0000313" key="10">
    <source>
        <dbReference type="Proteomes" id="UP000002030"/>
    </source>
</evidence>